<name>A0A1I6AS72_9PSEU</name>
<dbReference type="Pfam" id="PF00440">
    <property type="entry name" value="TetR_N"/>
    <property type="match status" value="1"/>
</dbReference>
<sequence length="246" mass="26659">MAEVCRRVDPDRDSDHDSGRQDRRRVRWHDHNAERRRQVLDAAVAVIEAQPPGTEPRVQRIAERAGIGRTVVYRHFTGKADLHRALQAHIVGMMRGAVEPSISFAGSVQEIIGRIVTAYVDWAAAHPHLYLVIERELGDGLPGELVSTLRAAATAFGDLVRAGAGRLGVPLDDAQSATVDLLVVGIIGQVRGTVGHWVRERGSGATAAELAALLSRSIWFQLDGFARTLGVTLDPTQPLTRVATPA</sequence>
<feature type="domain" description="HTH tetR-type" evidence="4">
    <location>
        <begin position="33"/>
        <end position="94"/>
    </location>
</feature>
<accession>A0A1I6AS72</accession>
<evidence type="ECO:0000256" key="2">
    <source>
        <dbReference type="PROSITE-ProRule" id="PRU00335"/>
    </source>
</evidence>
<dbReference type="InterPro" id="IPR001647">
    <property type="entry name" value="HTH_TetR"/>
</dbReference>
<evidence type="ECO:0000313" key="5">
    <source>
        <dbReference type="EMBL" id="SFQ71535.1"/>
    </source>
</evidence>
<evidence type="ECO:0000313" key="6">
    <source>
        <dbReference type="Proteomes" id="UP000198727"/>
    </source>
</evidence>
<dbReference type="InterPro" id="IPR036271">
    <property type="entry name" value="Tet_transcr_reg_TetR-rel_C_sf"/>
</dbReference>
<organism evidence="5 6">
    <name type="scientific">Amycolatopsis arida</name>
    <dbReference type="NCBI Taxonomy" id="587909"/>
    <lineage>
        <taxon>Bacteria</taxon>
        <taxon>Bacillati</taxon>
        <taxon>Actinomycetota</taxon>
        <taxon>Actinomycetes</taxon>
        <taxon>Pseudonocardiales</taxon>
        <taxon>Pseudonocardiaceae</taxon>
        <taxon>Amycolatopsis</taxon>
    </lineage>
</organism>
<evidence type="ECO:0000259" key="4">
    <source>
        <dbReference type="PROSITE" id="PS50977"/>
    </source>
</evidence>
<evidence type="ECO:0000256" key="1">
    <source>
        <dbReference type="ARBA" id="ARBA00023125"/>
    </source>
</evidence>
<dbReference type="STRING" id="587909.SAMN05421810_11462"/>
<dbReference type="PROSITE" id="PS50977">
    <property type="entry name" value="HTH_TETR_2"/>
    <property type="match status" value="1"/>
</dbReference>
<dbReference type="InterPro" id="IPR009057">
    <property type="entry name" value="Homeodomain-like_sf"/>
</dbReference>
<feature type="region of interest" description="Disordered" evidence="3">
    <location>
        <begin position="1"/>
        <end position="24"/>
    </location>
</feature>
<keyword evidence="1 2" id="KW-0238">DNA-binding</keyword>
<feature type="DNA-binding region" description="H-T-H motif" evidence="2">
    <location>
        <begin position="57"/>
        <end position="76"/>
    </location>
</feature>
<dbReference type="Gene3D" id="1.10.357.10">
    <property type="entry name" value="Tetracycline Repressor, domain 2"/>
    <property type="match status" value="1"/>
</dbReference>
<evidence type="ECO:0000256" key="3">
    <source>
        <dbReference type="SAM" id="MobiDB-lite"/>
    </source>
</evidence>
<dbReference type="Proteomes" id="UP000198727">
    <property type="component" value="Unassembled WGS sequence"/>
</dbReference>
<dbReference type="InterPro" id="IPR050109">
    <property type="entry name" value="HTH-type_TetR-like_transc_reg"/>
</dbReference>
<dbReference type="SUPFAM" id="SSF48498">
    <property type="entry name" value="Tetracyclin repressor-like, C-terminal domain"/>
    <property type="match status" value="1"/>
</dbReference>
<dbReference type="GO" id="GO:0003700">
    <property type="term" value="F:DNA-binding transcription factor activity"/>
    <property type="evidence" value="ECO:0007669"/>
    <property type="project" value="TreeGrafter"/>
</dbReference>
<protein>
    <submittedName>
        <fullName evidence="5">DNA-binding transcriptional regulator, AcrR family</fullName>
    </submittedName>
</protein>
<keyword evidence="6" id="KW-1185">Reference proteome</keyword>
<feature type="compositionally biased region" description="Basic and acidic residues" evidence="3">
    <location>
        <begin position="1"/>
        <end position="21"/>
    </location>
</feature>
<dbReference type="PANTHER" id="PTHR30055:SF160">
    <property type="entry name" value="TRANSCRIPTIONAL REGULATORY PROTEIN (PROBABLY ASNC-FAMILY)-RELATED"/>
    <property type="match status" value="1"/>
</dbReference>
<dbReference type="SUPFAM" id="SSF46689">
    <property type="entry name" value="Homeodomain-like"/>
    <property type="match status" value="1"/>
</dbReference>
<proteinExistence type="predicted"/>
<gene>
    <name evidence="5" type="ORF">SAMN05421810_11462</name>
</gene>
<dbReference type="GO" id="GO:0000976">
    <property type="term" value="F:transcription cis-regulatory region binding"/>
    <property type="evidence" value="ECO:0007669"/>
    <property type="project" value="TreeGrafter"/>
</dbReference>
<dbReference type="PANTHER" id="PTHR30055">
    <property type="entry name" value="HTH-TYPE TRANSCRIPTIONAL REGULATOR RUTR"/>
    <property type="match status" value="1"/>
</dbReference>
<dbReference type="AlphaFoldDB" id="A0A1I6AS72"/>
<reference evidence="6" key="1">
    <citation type="submission" date="2016-10" db="EMBL/GenBank/DDBJ databases">
        <authorList>
            <person name="Varghese N."/>
            <person name="Submissions S."/>
        </authorList>
    </citation>
    <scope>NUCLEOTIDE SEQUENCE [LARGE SCALE GENOMIC DNA]</scope>
    <source>
        <strain evidence="6">CGMCC 4.5579</strain>
    </source>
</reference>
<dbReference type="EMBL" id="FOWW01000014">
    <property type="protein sequence ID" value="SFQ71535.1"/>
    <property type="molecule type" value="Genomic_DNA"/>
</dbReference>